<feature type="transmembrane region" description="Helical" evidence="5">
    <location>
        <begin position="253"/>
        <end position="276"/>
    </location>
</feature>
<dbReference type="InterPro" id="IPR053153">
    <property type="entry name" value="APC_K+_Transporter"/>
</dbReference>
<evidence type="ECO:0000313" key="6">
    <source>
        <dbReference type="EMBL" id="ERJ75961.1"/>
    </source>
</evidence>
<feature type="transmembrane region" description="Helical" evidence="5">
    <location>
        <begin position="379"/>
        <end position="401"/>
    </location>
</feature>
<reference evidence="6 7" key="1">
    <citation type="submission" date="2013-06" db="EMBL/GenBank/DDBJ databases">
        <authorList>
            <person name="Weinstock G."/>
            <person name="Sodergren E."/>
            <person name="Lobos E.A."/>
            <person name="Fulton L."/>
            <person name="Fulton R."/>
            <person name="Courtney L."/>
            <person name="Fronick C."/>
            <person name="O'Laughlin M."/>
            <person name="Godfrey J."/>
            <person name="Wilson R.M."/>
            <person name="Miner T."/>
            <person name="Farmer C."/>
            <person name="Delehaunty K."/>
            <person name="Cordes M."/>
            <person name="Minx P."/>
            <person name="Tomlinson C."/>
            <person name="Chen J."/>
            <person name="Wollam A."/>
            <person name="Pepin K.H."/>
            <person name="Bhonagiri V."/>
            <person name="Zhang X."/>
            <person name="Warren W."/>
            <person name="Mitreva M."/>
            <person name="Mardis E.R."/>
            <person name="Wilson R.K."/>
        </authorList>
    </citation>
    <scope>NUCLEOTIDE SEQUENCE [LARGE SCALE GENOMIC DNA]</scope>
    <source>
        <strain evidence="6 7">W1703</strain>
    </source>
</reference>
<evidence type="ECO:0000256" key="4">
    <source>
        <dbReference type="ARBA" id="ARBA00023136"/>
    </source>
</evidence>
<feature type="transmembrane region" description="Helical" evidence="5">
    <location>
        <begin position="147"/>
        <end position="164"/>
    </location>
</feature>
<organism evidence="6 7">
    <name type="scientific">Streptococcus sobrinus W1703</name>
    <dbReference type="NCBI Taxonomy" id="1227275"/>
    <lineage>
        <taxon>Bacteria</taxon>
        <taxon>Bacillati</taxon>
        <taxon>Bacillota</taxon>
        <taxon>Bacilli</taxon>
        <taxon>Lactobacillales</taxon>
        <taxon>Streptococcaceae</taxon>
        <taxon>Streptococcus</taxon>
    </lineage>
</organism>
<evidence type="ECO:0000313" key="7">
    <source>
        <dbReference type="Proteomes" id="UP000016617"/>
    </source>
</evidence>
<dbReference type="Proteomes" id="UP000016617">
    <property type="component" value="Unassembled WGS sequence"/>
</dbReference>
<feature type="transmembrane region" description="Helical" evidence="5">
    <location>
        <begin position="50"/>
        <end position="76"/>
    </location>
</feature>
<accession>U2IPW9</accession>
<feature type="transmembrane region" description="Helical" evidence="5">
    <location>
        <begin position="176"/>
        <end position="195"/>
    </location>
</feature>
<dbReference type="Gene3D" id="1.20.1740.10">
    <property type="entry name" value="Amino acid/polyamine transporter I"/>
    <property type="match status" value="1"/>
</dbReference>
<feature type="transmembrane region" description="Helical" evidence="5">
    <location>
        <begin position="413"/>
        <end position="432"/>
    </location>
</feature>
<evidence type="ECO:0000256" key="5">
    <source>
        <dbReference type="SAM" id="Phobius"/>
    </source>
</evidence>
<evidence type="ECO:0000256" key="2">
    <source>
        <dbReference type="ARBA" id="ARBA00022692"/>
    </source>
</evidence>
<evidence type="ECO:0000256" key="3">
    <source>
        <dbReference type="ARBA" id="ARBA00022989"/>
    </source>
</evidence>
<sequence>MLKRLKALFIGDPLISTNEGDDTHLLSKKQALAMLSSDALSSIAYGPEQIILILVAVSPLAIWWSLPIGLMVLVLLASLTISYQQVIHAYPKGGGAYVVSSENLSPSWGLIAGGSLLVDYMLTVAVSVSSGADAITSAFPVIKEHNLAISVVLVLVLMVMNLRGLRESARSLMIPVYLFIVSILFLLLYGSYQIIVGHLPYMATAHIGQSVSGVSMILLLRAFTSGSASLTGVEAISNAVPFFKKPKEKNASATLGFMALILGLMFAGITFLNFWLGILPSQHVTVLAQIAKAVYGNSVLGNVFFYIFQLATAFILAVAANTGFSAFPMLSFNMAKNKYMPHLFMEKGARLGYSNGIITLALGAIALLFIFNGSTERLIPLYTIGVFIPFALSQTGMVIHWRRTLKHGYLGRSLANILGALICYGIILILLVFRLGDIWPFFPIIIALLGLFNAIKRHYSNVAMQLRITEGAKAIPYQGNTVLVLVGNMTKASIPAINYARSIGQRVLAMHVATLETKEKDKELEEEFKDYFPEIPLVMVESNYRDIVKPTMMFVQEILEESKKNGHTLTVVIPKFIPKHGWQNVLHNQMSLRLRASLRWHEDIVIATYSYHLKK</sequence>
<dbReference type="EMBL" id="AWVA01000080">
    <property type="protein sequence ID" value="ERJ75961.1"/>
    <property type="molecule type" value="Genomic_DNA"/>
</dbReference>
<dbReference type="Pfam" id="PF13520">
    <property type="entry name" value="AA_permease_2"/>
    <property type="match status" value="1"/>
</dbReference>
<protein>
    <recommendedName>
        <fullName evidence="8">Amino acid permease</fullName>
    </recommendedName>
</protein>
<dbReference type="RefSeq" id="WP_021673591.1">
    <property type="nucleotide sequence ID" value="NZ_KI259692.1"/>
</dbReference>
<dbReference type="HOGENOM" id="CLU_017999_1_1_9"/>
<evidence type="ECO:0008006" key="8">
    <source>
        <dbReference type="Google" id="ProtNLM"/>
    </source>
</evidence>
<comment type="subcellular location">
    <subcellularLocation>
        <location evidence="1">Membrane</location>
        <topology evidence="1">Multi-pass membrane protein</topology>
    </subcellularLocation>
</comment>
<dbReference type="OrthoDB" id="9759676at2"/>
<dbReference type="AlphaFoldDB" id="U2IPW9"/>
<dbReference type="GO" id="GO:0016020">
    <property type="term" value="C:membrane"/>
    <property type="evidence" value="ECO:0007669"/>
    <property type="project" value="UniProtKB-SubCell"/>
</dbReference>
<feature type="transmembrane region" description="Helical" evidence="5">
    <location>
        <begin position="303"/>
        <end position="330"/>
    </location>
</feature>
<proteinExistence type="predicted"/>
<feature type="transmembrane region" description="Helical" evidence="5">
    <location>
        <begin position="351"/>
        <end position="373"/>
    </location>
</feature>
<keyword evidence="4 5" id="KW-0472">Membrane</keyword>
<keyword evidence="2 5" id="KW-0812">Transmembrane</keyword>
<dbReference type="PANTHER" id="PTHR47704:SF1">
    <property type="entry name" value="POTASSIUM TRANSPORTER KIMA"/>
    <property type="match status" value="1"/>
</dbReference>
<name>U2IPW9_9STRE</name>
<feature type="transmembrane region" description="Helical" evidence="5">
    <location>
        <begin position="438"/>
        <end position="455"/>
    </location>
</feature>
<dbReference type="PANTHER" id="PTHR47704">
    <property type="entry name" value="POTASSIUM TRANSPORTER KIMA"/>
    <property type="match status" value="1"/>
</dbReference>
<dbReference type="GO" id="GO:0022857">
    <property type="term" value="F:transmembrane transporter activity"/>
    <property type="evidence" value="ECO:0007669"/>
    <property type="project" value="InterPro"/>
</dbReference>
<evidence type="ECO:0000256" key="1">
    <source>
        <dbReference type="ARBA" id="ARBA00004141"/>
    </source>
</evidence>
<comment type="caution">
    <text evidence="6">The sequence shown here is derived from an EMBL/GenBank/DDBJ whole genome shotgun (WGS) entry which is preliminary data.</text>
</comment>
<keyword evidence="3 5" id="KW-1133">Transmembrane helix</keyword>
<gene>
    <name evidence="6" type="ORF">HMPREF1557_01292</name>
</gene>
<dbReference type="PATRIC" id="fig|1227275.3.peg.1144"/>
<dbReference type="InterPro" id="IPR002293">
    <property type="entry name" value="AA/rel_permease1"/>
</dbReference>